<dbReference type="PROSITE" id="PS00061">
    <property type="entry name" value="ADH_SHORT"/>
    <property type="match status" value="1"/>
</dbReference>
<dbReference type="InterPro" id="IPR002347">
    <property type="entry name" value="SDR_fam"/>
</dbReference>
<evidence type="ECO:0000256" key="2">
    <source>
        <dbReference type="ARBA" id="ARBA00022857"/>
    </source>
</evidence>
<dbReference type="Gene3D" id="3.40.50.720">
    <property type="entry name" value="NAD(P)-binding Rossmann-like Domain"/>
    <property type="match status" value="1"/>
</dbReference>
<proteinExistence type="inferred from homology"/>
<organism evidence="4 5">
    <name type="scientific">Byssochlamys spectabilis</name>
    <name type="common">Paecilomyces variotii</name>
    <dbReference type="NCBI Taxonomy" id="264951"/>
    <lineage>
        <taxon>Eukaryota</taxon>
        <taxon>Fungi</taxon>
        <taxon>Dikarya</taxon>
        <taxon>Ascomycota</taxon>
        <taxon>Pezizomycotina</taxon>
        <taxon>Eurotiomycetes</taxon>
        <taxon>Eurotiomycetidae</taxon>
        <taxon>Eurotiales</taxon>
        <taxon>Thermoascaceae</taxon>
        <taxon>Paecilomyces</taxon>
    </lineage>
</organism>
<dbReference type="PANTHER" id="PTHR43669">
    <property type="entry name" value="5-KETO-D-GLUCONATE 5-REDUCTASE"/>
    <property type="match status" value="1"/>
</dbReference>
<dbReference type="Pfam" id="PF00106">
    <property type="entry name" value="adh_short"/>
    <property type="match status" value="1"/>
</dbReference>
<sequence>MAFPYKKILVLGATSGIGLALSERFIERGIFVIAVGRRKQNLDEFVQKHGSDKTVAIQFDISKLDAIPAFAENVIKSHPDLDCIFLNSGMQRGADFSKPESLDISLLVEEMTVNYLSYLALSKAFLPFLLAKKEPTSLIATSSGLSMIPLYRCPNYSASKAALHHWLLVLRWQLRDTNVKVIEIFPPAVQTELHDAKYQPDIIDGRNLGMPLKDFTDETMEGLLGGKDQIPVGMSKIAFDSWEQERQKGFAKMTEITKADADKKAAAAAAAAASGN</sequence>
<dbReference type="GeneID" id="39595933"/>
<dbReference type="AlphaFoldDB" id="A0A443HUX5"/>
<dbReference type="VEuPathDB" id="FungiDB:C8Q69DRAFT_258328"/>
<gene>
    <name evidence="4" type="ORF">C8Q69DRAFT_258328</name>
</gene>
<evidence type="ECO:0000313" key="4">
    <source>
        <dbReference type="EMBL" id="RWQ95550.1"/>
    </source>
</evidence>
<dbReference type="EMBL" id="RCNU01000005">
    <property type="protein sequence ID" value="RWQ95550.1"/>
    <property type="molecule type" value="Genomic_DNA"/>
</dbReference>
<keyword evidence="3" id="KW-0560">Oxidoreductase</keyword>
<name>A0A443HUX5_BYSSP</name>
<reference evidence="4 5" key="1">
    <citation type="journal article" date="2018" name="Front. Microbiol.">
        <title>Genomic and genetic insights into a cosmopolitan fungus, Paecilomyces variotii (Eurotiales).</title>
        <authorList>
            <person name="Urquhart A.S."/>
            <person name="Mondo S.J."/>
            <person name="Makela M.R."/>
            <person name="Hane J.K."/>
            <person name="Wiebenga A."/>
            <person name="He G."/>
            <person name="Mihaltcheva S."/>
            <person name="Pangilinan J."/>
            <person name="Lipzen A."/>
            <person name="Barry K."/>
            <person name="de Vries R.P."/>
            <person name="Grigoriev I.V."/>
            <person name="Idnurm A."/>
        </authorList>
    </citation>
    <scope>NUCLEOTIDE SEQUENCE [LARGE SCALE GENOMIC DNA]</scope>
    <source>
        <strain evidence="4 5">CBS 101075</strain>
    </source>
</reference>
<dbReference type="InterPro" id="IPR020904">
    <property type="entry name" value="Sc_DH/Rdtase_CS"/>
</dbReference>
<dbReference type="SUPFAM" id="SSF51735">
    <property type="entry name" value="NAD(P)-binding Rossmann-fold domains"/>
    <property type="match status" value="1"/>
</dbReference>
<dbReference type="PRINTS" id="PR00081">
    <property type="entry name" value="GDHRDH"/>
</dbReference>
<keyword evidence="2" id="KW-0521">NADP</keyword>
<evidence type="ECO:0000256" key="1">
    <source>
        <dbReference type="ARBA" id="ARBA00006484"/>
    </source>
</evidence>
<comment type="caution">
    <text evidence="4">The sequence shown here is derived from an EMBL/GenBank/DDBJ whole genome shotgun (WGS) entry which is preliminary data.</text>
</comment>
<dbReference type="InterPro" id="IPR036291">
    <property type="entry name" value="NAD(P)-bd_dom_sf"/>
</dbReference>
<dbReference type="GO" id="GO:0016491">
    <property type="term" value="F:oxidoreductase activity"/>
    <property type="evidence" value="ECO:0007669"/>
    <property type="project" value="UniProtKB-KW"/>
</dbReference>
<accession>A0A443HUX5</accession>
<protein>
    <submittedName>
        <fullName evidence="4">Putative NADP(+)-dependent dehydrogenase</fullName>
    </submittedName>
</protein>
<dbReference type="Proteomes" id="UP000283841">
    <property type="component" value="Unassembled WGS sequence"/>
</dbReference>
<comment type="similarity">
    <text evidence="1">Belongs to the short-chain dehydrogenases/reductases (SDR) family.</text>
</comment>
<evidence type="ECO:0000256" key="3">
    <source>
        <dbReference type="ARBA" id="ARBA00023002"/>
    </source>
</evidence>
<evidence type="ECO:0000313" key="5">
    <source>
        <dbReference type="Proteomes" id="UP000283841"/>
    </source>
</evidence>
<dbReference type="PANTHER" id="PTHR43669:SF11">
    <property type="entry name" value="SHORT-CHAIN DEHYDROGENASE_OXIDOREDUCTASE"/>
    <property type="match status" value="1"/>
</dbReference>
<dbReference type="STRING" id="264951.A0A443HUX5"/>
<keyword evidence="5" id="KW-1185">Reference proteome</keyword>
<dbReference type="RefSeq" id="XP_028485195.1">
    <property type="nucleotide sequence ID" value="XM_028626656.1"/>
</dbReference>